<dbReference type="GO" id="GO:0030151">
    <property type="term" value="F:molybdenum ion binding"/>
    <property type="evidence" value="ECO:0007669"/>
    <property type="project" value="UniProtKB-UniRule"/>
</dbReference>
<dbReference type="RefSeq" id="WP_149306144.1">
    <property type="nucleotide sequence ID" value="NZ_SRSD01000002.1"/>
</dbReference>
<dbReference type="Pfam" id="PF00126">
    <property type="entry name" value="HTH_1"/>
    <property type="match status" value="1"/>
</dbReference>
<dbReference type="SUPFAM" id="SSF46785">
    <property type="entry name" value="Winged helix' DNA-binding domain"/>
    <property type="match status" value="1"/>
</dbReference>
<dbReference type="InterPro" id="IPR016462">
    <property type="entry name" value="ModE"/>
</dbReference>
<dbReference type="PANTHER" id="PTHR30432">
    <property type="entry name" value="TRANSCRIPTIONAL REGULATOR MODE"/>
    <property type="match status" value="1"/>
</dbReference>
<evidence type="ECO:0000256" key="1">
    <source>
        <dbReference type="ARBA" id="ARBA00008110"/>
    </source>
</evidence>
<dbReference type="Gene3D" id="2.40.50.100">
    <property type="match status" value="2"/>
</dbReference>
<sequence length="271" mass="28078">MKCSQEGAKLGLSGAVWLNKEDRKFLGGDRISLLEQIGELGSITKAAKAVGVSYKTAWDLVNMINNLADKPLVDRLTGGKGGGGTTLTAEGKKVLREFQIIQEEHRKFLGNIAEKLGDADSLYQLLRRIAMKVSARNVFAGTVARIVKGAVNAEVDLTLKGGATIAAVVTNGAVDNLGLAVGKEAYAIIKASSVIVGTDLHDAKLSARNLMCGTVAKVIEGPVSAEVDVEVGGGNTVSAVITHESSKNLGLAVGGHACVIFKASSVIIGVS</sequence>
<dbReference type="GO" id="GO:0003700">
    <property type="term" value="F:DNA-binding transcription factor activity"/>
    <property type="evidence" value="ECO:0007669"/>
    <property type="project" value="InterPro"/>
</dbReference>
<dbReference type="InterPro" id="IPR036390">
    <property type="entry name" value="WH_DNA-bd_sf"/>
</dbReference>
<dbReference type="InterPro" id="IPR005116">
    <property type="entry name" value="Transp-assoc_OB_typ1"/>
</dbReference>
<evidence type="ECO:0000259" key="6">
    <source>
        <dbReference type="PROSITE" id="PS51866"/>
    </source>
</evidence>
<evidence type="ECO:0000256" key="5">
    <source>
        <dbReference type="PIRNR" id="PIRNR005763"/>
    </source>
</evidence>
<dbReference type="PANTHER" id="PTHR30432:SF1">
    <property type="entry name" value="DNA-BINDING TRANSCRIPTIONAL DUAL REGULATOR MODE"/>
    <property type="match status" value="1"/>
</dbReference>
<dbReference type="EMBL" id="SRSD01000002">
    <property type="protein sequence ID" value="KAA0893986.1"/>
    <property type="molecule type" value="Genomic_DNA"/>
</dbReference>
<dbReference type="InterPro" id="IPR036388">
    <property type="entry name" value="WH-like_DNA-bd_sf"/>
</dbReference>
<feature type="domain" description="Mop" evidence="6">
    <location>
        <begin position="132"/>
        <end position="198"/>
    </location>
</feature>
<dbReference type="SUPFAM" id="SSF50331">
    <property type="entry name" value="MOP-like"/>
    <property type="match status" value="2"/>
</dbReference>
<evidence type="ECO:0000313" key="8">
    <source>
        <dbReference type="Proteomes" id="UP000324298"/>
    </source>
</evidence>
<protein>
    <submittedName>
        <fullName evidence="7">LysR family transcriptional regulator</fullName>
    </submittedName>
</protein>
<dbReference type="InterPro" id="IPR051815">
    <property type="entry name" value="Molybdate_resp_trans_reg"/>
</dbReference>
<dbReference type="OrthoDB" id="9800709at2"/>
<dbReference type="PROSITE" id="PS51866">
    <property type="entry name" value="MOP"/>
    <property type="match status" value="2"/>
</dbReference>
<evidence type="ECO:0000256" key="3">
    <source>
        <dbReference type="ARBA" id="ARBA00022505"/>
    </source>
</evidence>
<dbReference type="PIRSF" id="PIRSF005763">
    <property type="entry name" value="Txn_reg_ModE"/>
    <property type="match status" value="1"/>
</dbReference>
<evidence type="ECO:0000256" key="2">
    <source>
        <dbReference type="ARBA" id="ARBA00022448"/>
    </source>
</evidence>
<comment type="similarity">
    <text evidence="1 5">Belongs to the ModE family.</text>
</comment>
<dbReference type="GO" id="GO:0015689">
    <property type="term" value="P:molybdate ion transport"/>
    <property type="evidence" value="ECO:0007669"/>
    <property type="project" value="UniProtKB-UniRule"/>
</dbReference>
<gene>
    <name evidence="7" type="ORF">ET418_03185</name>
</gene>
<dbReference type="AlphaFoldDB" id="A0A5A9XLL7"/>
<organism evidence="7 8">
    <name type="scientific">Oryzomonas rubra</name>
    <dbReference type="NCBI Taxonomy" id="2509454"/>
    <lineage>
        <taxon>Bacteria</taxon>
        <taxon>Pseudomonadati</taxon>
        <taxon>Thermodesulfobacteriota</taxon>
        <taxon>Desulfuromonadia</taxon>
        <taxon>Geobacterales</taxon>
        <taxon>Geobacteraceae</taxon>
        <taxon>Oryzomonas</taxon>
    </lineage>
</organism>
<dbReference type="Pfam" id="PF03459">
    <property type="entry name" value="TOBE"/>
    <property type="match status" value="2"/>
</dbReference>
<accession>A0A5A9XLL7</accession>
<keyword evidence="8" id="KW-1185">Reference proteome</keyword>
<dbReference type="Proteomes" id="UP000324298">
    <property type="component" value="Unassembled WGS sequence"/>
</dbReference>
<name>A0A5A9XLL7_9BACT</name>
<keyword evidence="2 5" id="KW-0813">Transport</keyword>
<comment type="caution">
    <text evidence="7">The sequence shown here is derived from an EMBL/GenBank/DDBJ whole genome shotgun (WGS) entry which is preliminary data.</text>
</comment>
<dbReference type="NCBIfam" id="TIGR00638">
    <property type="entry name" value="Mop"/>
    <property type="match status" value="2"/>
</dbReference>
<proteinExistence type="inferred from homology"/>
<dbReference type="Gene3D" id="1.10.10.10">
    <property type="entry name" value="Winged helix-like DNA-binding domain superfamily/Winged helix DNA-binding domain"/>
    <property type="match status" value="1"/>
</dbReference>
<keyword evidence="3 5" id="KW-0500">Molybdenum</keyword>
<dbReference type="InterPro" id="IPR000847">
    <property type="entry name" value="LysR_HTH_N"/>
</dbReference>
<evidence type="ECO:0000256" key="4">
    <source>
        <dbReference type="ARBA" id="ARBA00022737"/>
    </source>
</evidence>
<evidence type="ECO:0000313" key="7">
    <source>
        <dbReference type="EMBL" id="KAA0893986.1"/>
    </source>
</evidence>
<feature type="domain" description="Mop" evidence="6">
    <location>
        <begin position="204"/>
        <end position="270"/>
    </location>
</feature>
<dbReference type="InterPro" id="IPR008995">
    <property type="entry name" value="Mo/tungstate-bd_C_term_dom"/>
</dbReference>
<keyword evidence="4" id="KW-0677">Repeat</keyword>
<reference evidence="7 8" key="1">
    <citation type="submission" date="2019-04" db="EMBL/GenBank/DDBJ databases">
        <title>Geobacter ruber sp. nov., ferric-reducing bacteria isolated from paddy soil.</title>
        <authorList>
            <person name="Xu Z."/>
            <person name="Masuda Y."/>
            <person name="Itoh H."/>
            <person name="Senoo K."/>
        </authorList>
    </citation>
    <scope>NUCLEOTIDE SEQUENCE [LARGE SCALE GENOMIC DNA]</scope>
    <source>
        <strain evidence="7 8">Red88</strain>
    </source>
</reference>
<dbReference type="InterPro" id="IPR004606">
    <property type="entry name" value="Mop_domain"/>
</dbReference>